<feature type="compositionally biased region" description="Low complexity" evidence="1">
    <location>
        <begin position="380"/>
        <end position="389"/>
    </location>
</feature>
<sequence>MPPSDSLSQNEFRFPRNMKPEGLNNVYRFGRHIIHLLQPYVINIQDVEPDGNCGFRSIAVGLGFDENHWAFIRQQLLQELDFNADCTDMCLTPTTQDLMTLPRHNAVSVVHLGIHFINVTLQGYYPMPTWLQFEPESAAATRCRRILWMNVATPRCIDWGILADAREAARARAILGEDTPWTRLLEIAELPTHRLITVEFLSTFQYRAHQAAVREQDDEEIPPDIEFSLCGQHFEMSIEQFAVHLGIYYEPETVRDDFIQGPHRSSSYRSSSSSLRTMVRCWNPSRFGRSQFNHRREESSPQHPPHVYRAVRLTEPLEALLHQIAARCDEMAQAAWEARVERRLDRYEDLVQWTVASEHARRDESQLPPFPKPRVYADDGSSVGPSGGS</sequence>
<proteinExistence type="predicted"/>
<keyword evidence="3" id="KW-1185">Reference proteome</keyword>
<evidence type="ECO:0000313" key="2">
    <source>
        <dbReference type="EMBL" id="KAC9910478.1"/>
    </source>
</evidence>
<evidence type="ECO:0000256" key="1">
    <source>
        <dbReference type="SAM" id="MobiDB-lite"/>
    </source>
</evidence>
<dbReference type="EMBL" id="SZYD01002123">
    <property type="protein sequence ID" value="KAC9910478.1"/>
    <property type="molecule type" value="Genomic_DNA"/>
</dbReference>
<reference evidence="2 3" key="1">
    <citation type="submission" date="2019-05" db="EMBL/GenBank/DDBJ databases">
        <title>Mikania micrantha, genome provides insights into the molecular mechanism of rapid growth.</title>
        <authorList>
            <person name="Liu B."/>
        </authorList>
    </citation>
    <scope>NUCLEOTIDE SEQUENCE [LARGE SCALE GENOMIC DNA]</scope>
    <source>
        <strain evidence="2">NLD-2019</strain>
        <tissue evidence="2">Leaf</tissue>
    </source>
</reference>
<dbReference type="CDD" id="cd22744">
    <property type="entry name" value="OTU"/>
    <property type="match status" value="1"/>
</dbReference>
<accession>A0A5N6LA49</accession>
<dbReference type="AlphaFoldDB" id="A0A5N6LA49"/>
<evidence type="ECO:0008006" key="4">
    <source>
        <dbReference type="Google" id="ProtNLM"/>
    </source>
</evidence>
<feature type="region of interest" description="Disordered" evidence="1">
    <location>
        <begin position="358"/>
        <end position="389"/>
    </location>
</feature>
<comment type="caution">
    <text evidence="2">The sequence shown here is derived from an EMBL/GenBank/DDBJ whole genome shotgun (WGS) entry which is preliminary data.</text>
</comment>
<evidence type="ECO:0000313" key="3">
    <source>
        <dbReference type="Proteomes" id="UP000326396"/>
    </source>
</evidence>
<dbReference type="Proteomes" id="UP000326396">
    <property type="component" value="Unassembled WGS sequence"/>
</dbReference>
<protein>
    <recommendedName>
        <fullName evidence="4">OTU domain-containing protein</fullName>
    </recommendedName>
</protein>
<organism evidence="2 3">
    <name type="scientific">Mikania micrantha</name>
    <name type="common">bitter vine</name>
    <dbReference type="NCBI Taxonomy" id="192012"/>
    <lineage>
        <taxon>Eukaryota</taxon>
        <taxon>Viridiplantae</taxon>
        <taxon>Streptophyta</taxon>
        <taxon>Embryophyta</taxon>
        <taxon>Tracheophyta</taxon>
        <taxon>Spermatophyta</taxon>
        <taxon>Magnoliopsida</taxon>
        <taxon>eudicotyledons</taxon>
        <taxon>Gunneridae</taxon>
        <taxon>Pentapetalae</taxon>
        <taxon>asterids</taxon>
        <taxon>campanulids</taxon>
        <taxon>Asterales</taxon>
        <taxon>Asteraceae</taxon>
        <taxon>Asteroideae</taxon>
        <taxon>Heliantheae alliance</taxon>
        <taxon>Eupatorieae</taxon>
        <taxon>Mikania</taxon>
    </lineage>
</organism>
<gene>
    <name evidence="2" type="ORF">E3N88_45091</name>
</gene>
<name>A0A5N6LA49_9ASTR</name>